<reference evidence="2 3" key="1">
    <citation type="submission" date="2015-04" db="EMBL/GenBank/DDBJ databases">
        <authorList>
            <person name="Syromyatnikov M.Y."/>
            <person name="Popov V.N."/>
        </authorList>
    </citation>
    <scope>NUCLEOTIDE SEQUENCE [LARGE SCALE GENOMIC DNA]</scope>
    <source>
        <strain evidence="2">WF-38-12</strain>
    </source>
</reference>
<accession>A0A0U1LZG7</accession>
<dbReference type="Proteomes" id="UP000054383">
    <property type="component" value="Unassembled WGS sequence"/>
</dbReference>
<feature type="compositionally biased region" description="Basic residues" evidence="1">
    <location>
        <begin position="91"/>
        <end position="103"/>
    </location>
</feature>
<keyword evidence="3" id="KW-1185">Reference proteome</keyword>
<protein>
    <submittedName>
        <fullName evidence="2">Uncharacterized protein</fullName>
    </submittedName>
</protein>
<sequence length="293" mass="32892">MADSLPGDLVNNTGELRDGNVAIDTPLFENVNSPSDSCVDVRAHECSNFIGEFPTPPSDSHSPGLATRLQTMSRVATPEPFKAGNSERHKPAGRKVQKSHKKSGSMAKHTSGIDILHELCDSGLQDALKCGQGLVRDDLPAFLDQNFNIWQEEGRWSNKPFTLVSTSSAEERAALVFQHVHSHQEQKLDEKLGLRFSRTLLFLSFETLKRKTLQDMEHGLLEHPHRKKVSTLAVDRLLKDRYPESWDVMGSQERRYLRDKFHSYKRQGGRYWQAAGFLGLGVLGSGKTLNKVM</sequence>
<proteinExistence type="predicted"/>
<gene>
    <name evidence="2" type="ORF">PISL3812_05543</name>
</gene>
<dbReference type="OMA" id="DILHELC"/>
<name>A0A0U1LZG7_TALIS</name>
<feature type="region of interest" description="Disordered" evidence="1">
    <location>
        <begin position="78"/>
        <end position="108"/>
    </location>
</feature>
<organism evidence="2 3">
    <name type="scientific">Talaromyces islandicus</name>
    <name type="common">Penicillium islandicum</name>
    <dbReference type="NCBI Taxonomy" id="28573"/>
    <lineage>
        <taxon>Eukaryota</taxon>
        <taxon>Fungi</taxon>
        <taxon>Dikarya</taxon>
        <taxon>Ascomycota</taxon>
        <taxon>Pezizomycotina</taxon>
        <taxon>Eurotiomycetes</taxon>
        <taxon>Eurotiomycetidae</taxon>
        <taxon>Eurotiales</taxon>
        <taxon>Trichocomaceae</taxon>
        <taxon>Talaromyces</taxon>
        <taxon>Talaromyces sect. Islandici</taxon>
    </lineage>
</organism>
<evidence type="ECO:0000313" key="2">
    <source>
        <dbReference type="EMBL" id="CRG88512.1"/>
    </source>
</evidence>
<dbReference type="AlphaFoldDB" id="A0A0U1LZG7"/>
<evidence type="ECO:0000313" key="3">
    <source>
        <dbReference type="Proteomes" id="UP000054383"/>
    </source>
</evidence>
<evidence type="ECO:0000256" key="1">
    <source>
        <dbReference type="SAM" id="MobiDB-lite"/>
    </source>
</evidence>
<dbReference type="EMBL" id="CVMT01000004">
    <property type="protein sequence ID" value="CRG88512.1"/>
    <property type="molecule type" value="Genomic_DNA"/>
</dbReference>